<dbReference type="AlphaFoldDB" id="A0A9P6SLD7"/>
<evidence type="ECO:0000256" key="2">
    <source>
        <dbReference type="SAM" id="SignalP"/>
    </source>
</evidence>
<evidence type="ECO:0000256" key="1">
    <source>
        <dbReference type="ARBA" id="ARBA00022801"/>
    </source>
</evidence>
<feature type="signal peptide" evidence="2">
    <location>
        <begin position="1"/>
        <end position="19"/>
    </location>
</feature>
<keyword evidence="4" id="KW-1185">Reference proteome</keyword>
<dbReference type="InterPro" id="IPR017850">
    <property type="entry name" value="Alkaline_phosphatase_core_sf"/>
</dbReference>
<dbReference type="InterPro" id="IPR007312">
    <property type="entry name" value="Phosphoesterase"/>
</dbReference>
<proteinExistence type="predicted"/>
<dbReference type="GO" id="GO:0016788">
    <property type="term" value="F:hydrolase activity, acting on ester bonds"/>
    <property type="evidence" value="ECO:0007669"/>
    <property type="project" value="InterPro"/>
</dbReference>
<accession>A0A9P6SLD7</accession>
<dbReference type="OrthoDB" id="5135119at2759"/>
<keyword evidence="1" id="KW-0378">Hydrolase</keyword>
<dbReference type="PANTHER" id="PTHR31956:SF15">
    <property type="entry name" value="ACID PHOSPHATASE PHOA"/>
    <property type="match status" value="1"/>
</dbReference>
<evidence type="ECO:0000313" key="4">
    <source>
        <dbReference type="Proteomes" id="UP000785200"/>
    </source>
</evidence>
<reference evidence="3" key="1">
    <citation type="submission" date="2019-07" db="EMBL/GenBank/DDBJ databases">
        <title>Hyphodiscus hymeniophilus genome sequencing and assembly.</title>
        <authorList>
            <person name="Kramer G."/>
            <person name="Nodwell J."/>
        </authorList>
    </citation>
    <scope>NUCLEOTIDE SEQUENCE</scope>
    <source>
        <strain evidence="3">ATCC 34498</strain>
    </source>
</reference>
<organism evidence="3 4">
    <name type="scientific">Hyphodiscus hymeniophilus</name>
    <dbReference type="NCBI Taxonomy" id="353542"/>
    <lineage>
        <taxon>Eukaryota</taxon>
        <taxon>Fungi</taxon>
        <taxon>Dikarya</taxon>
        <taxon>Ascomycota</taxon>
        <taxon>Pezizomycotina</taxon>
        <taxon>Leotiomycetes</taxon>
        <taxon>Helotiales</taxon>
        <taxon>Hyphodiscaceae</taxon>
        <taxon>Hyphodiscus</taxon>
    </lineage>
</organism>
<gene>
    <name evidence="3" type="ORF">D0Z07_7925</name>
</gene>
<protein>
    <submittedName>
        <fullName evidence="3">Acid phosphatase</fullName>
    </submittedName>
</protein>
<keyword evidence="2" id="KW-0732">Signal</keyword>
<feature type="chain" id="PRO_5040516946" evidence="2">
    <location>
        <begin position="20"/>
        <end position="269"/>
    </location>
</feature>
<dbReference type="Gene3D" id="3.40.720.10">
    <property type="entry name" value="Alkaline Phosphatase, subunit A"/>
    <property type="match status" value="1"/>
</dbReference>
<name>A0A9P6SLD7_9HELO</name>
<evidence type="ECO:0000313" key="3">
    <source>
        <dbReference type="EMBL" id="KAG0645818.1"/>
    </source>
</evidence>
<dbReference type="PANTHER" id="PTHR31956">
    <property type="entry name" value="NON-SPECIFIC PHOSPHOLIPASE C4-RELATED"/>
    <property type="match status" value="1"/>
</dbReference>
<dbReference type="Pfam" id="PF04185">
    <property type="entry name" value="Phosphoesterase"/>
    <property type="match status" value="1"/>
</dbReference>
<comment type="caution">
    <text evidence="3">The sequence shown here is derived from an EMBL/GenBank/DDBJ whole genome shotgun (WGS) entry which is preliminary data.</text>
</comment>
<sequence>MRLRSFVAATVAFASTIDAQVQYASKAAADVAVGKAMAKTSSPTSSIPGKTFNRFVNIWLENTDFDMAAGDPSLAWVATQGITLTNYLALTHPSQPNYIGAVGGSTHWVFGDWFVRISRSQRTIVDLLDAKGVSWSEYQEDMPYSGFQGDYVNQKNGANDYVRKHNPLISYDSVSEHESRIAKIKNLTMFYEDLKNDALPQWMFITPNMTSCGHDSSVTVAGTWTRSFLEPLLRDKNFMKNTLVLLTFDETESYSSDNRVFSHHGDGGE</sequence>
<dbReference type="GO" id="GO:0009395">
    <property type="term" value="P:phospholipid catabolic process"/>
    <property type="evidence" value="ECO:0007669"/>
    <property type="project" value="TreeGrafter"/>
</dbReference>
<dbReference type="Proteomes" id="UP000785200">
    <property type="component" value="Unassembled WGS sequence"/>
</dbReference>
<dbReference type="EMBL" id="VNKQ01000017">
    <property type="protein sequence ID" value="KAG0645818.1"/>
    <property type="molecule type" value="Genomic_DNA"/>
</dbReference>